<protein>
    <submittedName>
        <fullName evidence="1">Uncharacterized protein</fullName>
    </submittedName>
</protein>
<dbReference type="RefSeq" id="WP_146817951.1">
    <property type="nucleotide sequence ID" value="NZ_BJYD01000028.1"/>
</dbReference>
<dbReference type="EMBL" id="BJYD01000028">
    <property type="protein sequence ID" value="GEN54895.1"/>
    <property type="molecule type" value="Genomic_DNA"/>
</dbReference>
<sequence>MERLHTIWLDETYVHGIIKIYDSIFEYLFHPIVLDEIKGEYRVINNLWYTTYHGAREFFRSPSNPYSVVGRMKVNEGTTVGGSIVK</sequence>
<evidence type="ECO:0000313" key="1">
    <source>
        <dbReference type="EMBL" id="GEN54895.1"/>
    </source>
</evidence>
<dbReference type="Proteomes" id="UP000321886">
    <property type="component" value="Unassembled WGS sequence"/>
</dbReference>
<name>A0A511WUR6_9BACI</name>
<organism evidence="1 2">
    <name type="scientific">Halobacillus faecis</name>
    <dbReference type="NCBI Taxonomy" id="360184"/>
    <lineage>
        <taxon>Bacteria</taxon>
        <taxon>Bacillati</taxon>
        <taxon>Bacillota</taxon>
        <taxon>Bacilli</taxon>
        <taxon>Bacillales</taxon>
        <taxon>Bacillaceae</taxon>
        <taxon>Halobacillus</taxon>
    </lineage>
</organism>
<keyword evidence="2" id="KW-1185">Reference proteome</keyword>
<comment type="caution">
    <text evidence="1">The sequence shown here is derived from an EMBL/GenBank/DDBJ whole genome shotgun (WGS) entry which is preliminary data.</text>
</comment>
<dbReference type="OrthoDB" id="2973472at2"/>
<accession>A0A511WUR6</accession>
<proteinExistence type="predicted"/>
<dbReference type="AlphaFoldDB" id="A0A511WUR6"/>
<reference evidence="1 2" key="1">
    <citation type="submission" date="2019-07" db="EMBL/GenBank/DDBJ databases">
        <title>Whole genome shotgun sequence of Halobacillus faecis NBRC 103569.</title>
        <authorList>
            <person name="Hosoyama A."/>
            <person name="Uohara A."/>
            <person name="Ohji S."/>
            <person name="Ichikawa N."/>
        </authorList>
    </citation>
    <scope>NUCLEOTIDE SEQUENCE [LARGE SCALE GENOMIC DNA]</scope>
    <source>
        <strain evidence="1 2">NBRC 103569</strain>
    </source>
</reference>
<gene>
    <name evidence="1" type="ORF">HFA01_31570</name>
</gene>
<evidence type="ECO:0000313" key="2">
    <source>
        <dbReference type="Proteomes" id="UP000321886"/>
    </source>
</evidence>